<evidence type="ECO:0000256" key="2">
    <source>
        <dbReference type="ARBA" id="ARBA00010313"/>
    </source>
</evidence>
<evidence type="ECO:0000256" key="3">
    <source>
        <dbReference type="ARBA" id="ARBA00022664"/>
    </source>
</evidence>
<sequence>MSFSHSHCLASLVVRSDSIGSRLTKFTDTLRSTDSFAMSSETGGKSVPEDGGDVHDKMDSSSTRLDISAELNRVQLSDHQLDGLTAEELRALWRKQDSYISALETRNRTFEESCSSLRDNEDKLKTQITELSMRERVLMRRLAAKEQDMQEYADQLSEMKLPGGGALKSALLDPAVNLLLQRLRQELSETKTKLEDTQSELAAWKFTPDSNTGKRLMARCRQLHQENDELGSMISKGRLAKLESDLALQKSFSEEVKKSQSDLDELLQDLDEDVEGMQSTIYYLQQELRKTKQTVATLEQENASLRTSDTPKSEPPSLNGLSASRSKWRSLDSPGSDTVTGSPRTKDTDDSGVNNNVDDQRKRTASETSDENSLKKPKTENQLTVHYSDDEVVVNGENGGQ</sequence>
<dbReference type="GO" id="GO:0000381">
    <property type="term" value="P:regulation of alternative mRNA splicing, via spliceosome"/>
    <property type="evidence" value="ECO:0007669"/>
    <property type="project" value="InterPro"/>
</dbReference>
<dbReference type="PANTHER" id="PTHR15217:SF0">
    <property type="entry name" value="PRE-MRNA-SPLICING REGULATOR WTAP"/>
    <property type="match status" value="1"/>
</dbReference>
<dbReference type="GO" id="GO:0006397">
    <property type="term" value="P:mRNA processing"/>
    <property type="evidence" value="ECO:0007669"/>
    <property type="project" value="UniProtKB-KW"/>
</dbReference>
<evidence type="ECO:0000256" key="4">
    <source>
        <dbReference type="ARBA" id="ARBA00023187"/>
    </source>
</evidence>
<dbReference type="PANTHER" id="PTHR15217">
    <property type="entry name" value="WILMS' TUMOR 1-ASSOCIATING PROTEIN"/>
    <property type="match status" value="1"/>
</dbReference>
<dbReference type="GO" id="GO:0016556">
    <property type="term" value="P:mRNA modification"/>
    <property type="evidence" value="ECO:0007669"/>
    <property type="project" value="InterPro"/>
</dbReference>
<evidence type="ECO:0000256" key="6">
    <source>
        <dbReference type="SAM" id="MobiDB-lite"/>
    </source>
</evidence>
<feature type="region of interest" description="Disordered" evidence="6">
    <location>
        <begin position="37"/>
        <end position="60"/>
    </location>
</feature>
<keyword evidence="5" id="KW-0539">Nucleus</keyword>
<organism evidence="7 8">
    <name type="scientific">Apolygus lucorum</name>
    <name type="common">Small green plant bug</name>
    <name type="synonym">Lygocoris lucorum</name>
    <dbReference type="NCBI Taxonomy" id="248454"/>
    <lineage>
        <taxon>Eukaryota</taxon>
        <taxon>Metazoa</taxon>
        <taxon>Ecdysozoa</taxon>
        <taxon>Arthropoda</taxon>
        <taxon>Hexapoda</taxon>
        <taxon>Insecta</taxon>
        <taxon>Pterygota</taxon>
        <taxon>Neoptera</taxon>
        <taxon>Paraneoptera</taxon>
        <taxon>Hemiptera</taxon>
        <taxon>Heteroptera</taxon>
        <taxon>Panheteroptera</taxon>
        <taxon>Cimicomorpha</taxon>
        <taxon>Miridae</taxon>
        <taxon>Mirini</taxon>
        <taxon>Apolygus</taxon>
    </lineage>
</organism>
<evidence type="ECO:0000313" key="7">
    <source>
        <dbReference type="EMBL" id="KAF6208543.1"/>
    </source>
</evidence>
<protein>
    <submittedName>
        <fullName evidence="7">Uncharacterized protein</fullName>
    </submittedName>
</protein>
<dbReference type="GO" id="GO:0005634">
    <property type="term" value="C:nucleus"/>
    <property type="evidence" value="ECO:0007669"/>
    <property type="project" value="UniProtKB-SubCell"/>
</dbReference>
<keyword evidence="8" id="KW-1185">Reference proteome</keyword>
<comment type="similarity">
    <text evidence="2">Belongs to the fl(2)d family.</text>
</comment>
<dbReference type="InterPro" id="IPR033757">
    <property type="entry name" value="WTAP"/>
</dbReference>
<keyword evidence="3" id="KW-0507">mRNA processing</keyword>
<comment type="subcellular location">
    <subcellularLocation>
        <location evidence="1">Nucleus</location>
    </subcellularLocation>
</comment>
<evidence type="ECO:0000256" key="1">
    <source>
        <dbReference type="ARBA" id="ARBA00004123"/>
    </source>
</evidence>
<dbReference type="EMBL" id="WIXP02000007">
    <property type="protein sequence ID" value="KAF6208543.1"/>
    <property type="molecule type" value="Genomic_DNA"/>
</dbReference>
<keyword evidence="4" id="KW-0508">mRNA splicing</keyword>
<dbReference type="Pfam" id="PF17098">
    <property type="entry name" value="Wtap"/>
    <property type="match status" value="1"/>
</dbReference>
<proteinExistence type="inferred from homology"/>
<feature type="compositionally biased region" description="Polar residues" evidence="6">
    <location>
        <begin position="333"/>
        <end position="343"/>
    </location>
</feature>
<feature type="region of interest" description="Disordered" evidence="6">
    <location>
        <begin position="301"/>
        <end position="401"/>
    </location>
</feature>
<dbReference type="AlphaFoldDB" id="A0A6A4K2K3"/>
<comment type="caution">
    <text evidence="7">The sequence shown here is derived from an EMBL/GenBank/DDBJ whole genome shotgun (WGS) entry which is preliminary data.</text>
</comment>
<dbReference type="Proteomes" id="UP000466442">
    <property type="component" value="Unassembled WGS sequence"/>
</dbReference>
<evidence type="ECO:0000313" key="8">
    <source>
        <dbReference type="Proteomes" id="UP000466442"/>
    </source>
</evidence>
<feature type="compositionally biased region" description="Polar residues" evidence="6">
    <location>
        <begin position="301"/>
        <end position="310"/>
    </location>
</feature>
<accession>A0A6A4K2K3</accession>
<gene>
    <name evidence="7" type="ORF">GE061_017001</name>
</gene>
<reference evidence="7" key="1">
    <citation type="journal article" date="2021" name="Mol. Ecol. Resour.">
        <title>Apolygus lucorum genome provides insights into omnivorousness and mesophyll feeding.</title>
        <authorList>
            <person name="Liu Y."/>
            <person name="Liu H."/>
            <person name="Wang H."/>
            <person name="Huang T."/>
            <person name="Liu B."/>
            <person name="Yang B."/>
            <person name="Yin L."/>
            <person name="Li B."/>
            <person name="Zhang Y."/>
            <person name="Zhang S."/>
            <person name="Jiang F."/>
            <person name="Zhang X."/>
            <person name="Ren Y."/>
            <person name="Wang B."/>
            <person name="Wang S."/>
            <person name="Lu Y."/>
            <person name="Wu K."/>
            <person name="Fan W."/>
            <person name="Wang G."/>
        </authorList>
    </citation>
    <scope>NUCLEOTIDE SEQUENCE</scope>
    <source>
        <strain evidence="7">12Hb</strain>
    </source>
</reference>
<dbReference type="OrthoDB" id="3366661at2759"/>
<evidence type="ECO:0000256" key="5">
    <source>
        <dbReference type="ARBA" id="ARBA00023242"/>
    </source>
</evidence>
<name>A0A6A4K2K3_APOLU</name>
<dbReference type="GO" id="GO:0008380">
    <property type="term" value="P:RNA splicing"/>
    <property type="evidence" value="ECO:0007669"/>
    <property type="project" value="UniProtKB-KW"/>
</dbReference>